<evidence type="ECO:0000313" key="1">
    <source>
        <dbReference type="EMBL" id="GKT49718.1"/>
    </source>
</evidence>
<proteinExistence type="predicted"/>
<dbReference type="GeneID" id="73330701"/>
<reference evidence="1 2" key="1">
    <citation type="submission" date="2022-03" db="EMBL/GenBank/DDBJ databases">
        <title>Genome data of Colletotrichum spp.</title>
        <authorList>
            <person name="Utami Y.D."/>
            <person name="Hiruma K."/>
        </authorList>
    </citation>
    <scope>NUCLEOTIDE SEQUENCE [LARGE SCALE GENOMIC DNA]</scope>
    <source>
        <strain evidence="1 2">MAFF 239500</strain>
    </source>
</reference>
<gene>
    <name evidence="1" type="ORF">ColSpa_09899</name>
</gene>
<evidence type="ECO:0000313" key="2">
    <source>
        <dbReference type="Proteomes" id="UP001055115"/>
    </source>
</evidence>
<organism evidence="1 2">
    <name type="scientific">Colletotrichum spaethianum</name>
    <dbReference type="NCBI Taxonomy" id="700344"/>
    <lineage>
        <taxon>Eukaryota</taxon>
        <taxon>Fungi</taxon>
        <taxon>Dikarya</taxon>
        <taxon>Ascomycota</taxon>
        <taxon>Pezizomycotina</taxon>
        <taxon>Sordariomycetes</taxon>
        <taxon>Hypocreomycetidae</taxon>
        <taxon>Glomerellales</taxon>
        <taxon>Glomerellaceae</taxon>
        <taxon>Colletotrichum</taxon>
        <taxon>Colletotrichum spaethianum species complex</taxon>
    </lineage>
</organism>
<comment type="caution">
    <text evidence="1">The sequence shown here is derived from an EMBL/GenBank/DDBJ whole genome shotgun (WGS) entry which is preliminary data.</text>
</comment>
<keyword evidence="2" id="KW-1185">Reference proteome</keyword>
<accession>A0AA37PCF3</accession>
<dbReference type="Proteomes" id="UP001055115">
    <property type="component" value="Unassembled WGS sequence"/>
</dbReference>
<dbReference type="EMBL" id="BQXU01000031">
    <property type="protein sequence ID" value="GKT49718.1"/>
    <property type="molecule type" value="Genomic_DNA"/>
</dbReference>
<dbReference type="RefSeq" id="XP_049132068.1">
    <property type="nucleotide sequence ID" value="XM_049276111.1"/>
</dbReference>
<dbReference type="AlphaFoldDB" id="A0AA37PCF3"/>
<sequence length="114" mass="12405">MMLRNGVLRKVRPSMVRTQRSAAHGLPAQICCVNQDNFNNEAEQEIAEGYLTPDTCTDAAGAAMSHGRHWACHLYTTSDRRRGSTSTGGPYNVVRHLASSHRVPQTGVGWGGPD</sequence>
<protein>
    <submittedName>
        <fullName evidence="1">Uncharacterized protein</fullName>
    </submittedName>
</protein>
<name>A0AA37PCF3_9PEZI</name>